<feature type="non-terminal residue" evidence="2">
    <location>
        <position position="1"/>
    </location>
</feature>
<evidence type="ECO:0000313" key="3">
    <source>
        <dbReference type="Proteomes" id="UP000299102"/>
    </source>
</evidence>
<reference evidence="2 3" key="1">
    <citation type="journal article" date="2019" name="Commun. Biol.">
        <title>The bagworm genome reveals a unique fibroin gene that provides high tensile strength.</title>
        <authorList>
            <person name="Kono N."/>
            <person name="Nakamura H."/>
            <person name="Ohtoshi R."/>
            <person name="Tomita M."/>
            <person name="Numata K."/>
            <person name="Arakawa K."/>
        </authorList>
    </citation>
    <scope>NUCLEOTIDE SEQUENCE [LARGE SCALE GENOMIC DNA]</scope>
</reference>
<dbReference type="AlphaFoldDB" id="A0A4C2A2Z0"/>
<keyword evidence="3" id="KW-1185">Reference proteome</keyword>
<feature type="compositionally biased region" description="Polar residues" evidence="1">
    <location>
        <begin position="198"/>
        <end position="208"/>
    </location>
</feature>
<accession>A0A4C2A2Z0</accession>
<protein>
    <submittedName>
        <fullName evidence="2">Uncharacterized protein</fullName>
    </submittedName>
</protein>
<organism evidence="2 3">
    <name type="scientific">Eumeta variegata</name>
    <name type="common">Bagworm moth</name>
    <name type="synonym">Eumeta japonica</name>
    <dbReference type="NCBI Taxonomy" id="151549"/>
    <lineage>
        <taxon>Eukaryota</taxon>
        <taxon>Metazoa</taxon>
        <taxon>Ecdysozoa</taxon>
        <taxon>Arthropoda</taxon>
        <taxon>Hexapoda</taxon>
        <taxon>Insecta</taxon>
        <taxon>Pterygota</taxon>
        <taxon>Neoptera</taxon>
        <taxon>Endopterygota</taxon>
        <taxon>Lepidoptera</taxon>
        <taxon>Glossata</taxon>
        <taxon>Ditrysia</taxon>
        <taxon>Tineoidea</taxon>
        <taxon>Psychidae</taxon>
        <taxon>Oiketicinae</taxon>
        <taxon>Eumeta</taxon>
    </lineage>
</organism>
<feature type="region of interest" description="Disordered" evidence="1">
    <location>
        <begin position="190"/>
        <end position="216"/>
    </location>
</feature>
<sequence>AGGSRWWIGTSTDRLRSFKYIRNDPPRHTLNELIEGEVNRTEKTRDGAASEKTPRHVSTKRPPDRDNCQILIFIAQPLMNPFKARQAAHGPTSALSPLRPLTECELVRVFIKALYLLRKRVALNEYEFCAPAPSGERSCSCSSDKSADTAQRVLYNRGQSDAHRSFLVSFVSPRCGLDNKHLPEFKRSYRNKRKIQETDTSARASPSRTRIESATDANADRLYAKAASRRAPSIPAPAQADACLGFAGENSSFVTCLPH</sequence>
<dbReference type="EMBL" id="BGZK01002359">
    <property type="protein sequence ID" value="GBP93277.1"/>
    <property type="molecule type" value="Genomic_DNA"/>
</dbReference>
<feature type="region of interest" description="Disordered" evidence="1">
    <location>
        <begin position="36"/>
        <end position="63"/>
    </location>
</feature>
<proteinExistence type="predicted"/>
<dbReference type="Proteomes" id="UP000299102">
    <property type="component" value="Unassembled WGS sequence"/>
</dbReference>
<feature type="compositionally biased region" description="Basic and acidic residues" evidence="1">
    <location>
        <begin position="37"/>
        <end position="54"/>
    </location>
</feature>
<evidence type="ECO:0000256" key="1">
    <source>
        <dbReference type="SAM" id="MobiDB-lite"/>
    </source>
</evidence>
<comment type="caution">
    <text evidence="2">The sequence shown here is derived from an EMBL/GenBank/DDBJ whole genome shotgun (WGS) entry which is preliminary data.</text>
</comment>
<name>A0A4C2A2Z0_EUMVA</name>
<evidence type="ECO:0000313" key="2">
    <source>
        <dbReference type="EMBL" id="GBP93277.1"/>
    </source>
</evidence>
<gene>
    <name evidence="2" type="ORF">EVAR_99257_1</name>
</gene>